<keyword evidence="2" id="KW-1185">Reference proteome</keyword>
<organism evidence="1 2">
    <name type="scientific">Cryptococcus gattii EJB2</name>
    <dbReference type="NCBI Taxonomy" id="1296103"/>
    <lineage>
        <taxon>Eukaryota</taxon>
        <taxon>Fungi</taxon>
        <taxon>Dikarya</taxon>
        <taxon>Basidiomycota</taxon>
        <taxon>Agaricomycotina</taxon>
        <taxon>Tremellomycetes</taxon>
        <taxon>Tremellales</taxon>
        <taxon>Cryptococcaceae</taxon>
        <taxon>Cryptococcus</taxon>
        <taxon>Cryptococcus gattii species complex</taxon>
    </lineage>
</organism>
<name>A0ABR5BTV7_9TREE</name>
<evidence type="ECO:0000313" key="2">
    <source>
        <dbReference type="Proteomes" id="UP000054272"/>
    </source>
</evidence>
<accession>A0ABR5BTV7</accession>
<gene>
    <name evidence="1" type="ORF">I306_04038</name>
</gene>
<dbReference type="Proteomes" id="UP000054272">
    <property type="component" value="Unassembled WGS sequence"/>
</dbReference>
<reference evidence="1 2" key="1">
    <citation type="submission" date="2015-01" db="EMBL/GenBank/DDBJ databases">
        <title>The Genome Sequence of Cryptococcus gattii EJB2.</title>
        <authorList>
            <consortium name="The Broad Institute Genomics Platform"/>
            <person name="Cuomo C."/>
            <person name="Litvintseva A."/>
            <person name="Chen Y."/>
            <person name="Heitman J."/>
            <person name="Sun S."/>
            <person name="Springer D."/>
            <person name="Dromer F."/>
            <person name="Young S."/>
            <person name="Zeng Q."/>
            <person name="Gargeya S."/>
            <person name="Abouelleil A."/>
            <person name="Alvarado L."/>
            <person name="Chapman S.B."/>
            <person name="Gainer-Dewar J."/>
            <person name="Goldberg J."/>
            <person name="Griggs A."/>
            <person name="Gujja S."/>
            <person name="Hansen M."/>
            <person name="Howarth C."/>
            <person name="Imamovic A."/>
            <person name="Larimer J."/>
            <person name="Murphy C."/>
            <person name="Naylor J."/>
            <person name="Pearson M."/>
            <person name="Priest M."/>
            <person name="Roberts A."/>
            <person name="Saif S."/>
            <person name="Shea T."/>
            <person name="Sykes S."/>
            <person name="Wortman J."/>
            <person name="Nusbaum C."/>
            <person name="Birren B."/>
        </authorList>
    </citation>
    <scope>NUCLEOTIDE SEQUENCE [LARGE SCALE GENOMIC DNA]</scope>
    <source>
        <strain evidence="1 2">EJB2</strain>
    </source>
</reference>
<evidence type="ECO:0000313" key="1">
    <source>
        <dbReference type="EMBL" id="KIR78938.1"/>
    </source>
</evidence>
<sequence>MSSFKELHGESDEAVDGAQLQKQSQMLDYTKSQYIISKVTELAEFALKAAVVI</sequence>
<protein>
    <submittedName>
        <fullName evidence="1">Uncharacterized protein</fullName>
    </submittedName>
</protein>
<proteinExistence type="predicted"/>
<dbReference type="EMBL" id="KN848700">
    <property type="protein sequence ID" value="KIR78938.1"/>
    <property type="molecule type" value="Genomic_DNA"/>
</dbReference>